<dbReference type="RefSeq" id="XP_018150702.1">
    <property type="nucleotide sequence ID" value="XM_018309459.1"/>
</dbReference>
<organism evidence="1 2">
    <name type="scientific">Colletotrichum higginsianum (strain IMI 349063)</name>
    <name type="common">Crucifer anthracnose fungus</name>
    <dbReference type="NCBI Taxonomy" id="759273"/>
    <lineage>
        <taxon>Eukaryota</taxon>
        <taxon>Fungi</taxon>
        <taxon>Dikarya</taxon>
        <taxon>Ascomycota</taxon>
        <taxon>Pezizomycotina</taxon>
        <taxon>Sordariomycetes</taxon>
        <taxon>Hypocreomycetidae</taxon>
        <taxon>Glomerellales</taxon>
        <taxon>Glomerellaceae</taxon>
        <taxon>Colletotrichum</taxon>
        <taxon>Colletotrichum destructivum species complex</taxon>
    </lineage>
</organism>
<protein>
    <submittedName>
        <fullName evidence="1">Uncharacterized protein</fullName>
    </submittedName>
</protein>
<dbReference type="VEuPathDB" id="FungiDB:CH63R_14485"/>
<name>A0A1B7XR30_COLHI</name>
<sequence>MTTLQADKAVKSLAEIVQTARHIISGHADNDSACSCDIAANSVQRVYNFPFFHHRALELVESALRSSGLDPRDLRFEYYPDLNRIRLKMPPTVIHTELINRVSKSFETAARQTLPDVRYTAGSSVPIISEAGHESQFIPDGGWNVNELDHRPRLVLEVAVSQTRDEVAYKLEEYIIASGHVRAAVGIKVYYDPSNPRKYEDILRHLDQCFVGL</sequence>
<dbReference type="KEGG" id="chig:CH63R_14485"/>
<evidence type="ECO:0000313" key="2">
    <source>
        <dbReference type="Proteomes" id="UP000092177"/>
    </source>
</evidence>
<dbReference type="GeneID" id="28873566"/>
<reference evidence="2" key="1">
    <citation type="journal article" date="2017" name="BMC Genomics">
        <title>Gapless genome assembly of Colletotrichum higginsianum reveals chromosome structure and association of transposable elements with secondary metabolite gene clusters.</title>
        <authorList>
            <person name="Dallery J.-F."/>
            <person name="Lapalu N."/>
            <person name="Zampounis A."/>
            <person name="Pigne S."/>
            <person name="Luyten I."/>
            <person name="Amselem J."/>
            <person name="Wittenberg A.H.J."/>
            <person name="Zhou S."/>
            <person name="de Queiroz M.V."/>
            <person name="Robin G.P."/>
            <person name="Auger A."/>
            <person name="Hainaut M."/>
            <person name="Henrissat B."/>
            <person name="Kim K.-T."/>
            <person name="Lee Y.-H."/>
            <person name="Lespinet O."/>
            <person name="Schwartz D.C."/>
            <person name="Thon M.R."/>
            <person name="O'Connell R.J."/>
        </authorList>
    </citation>
    <scope>NUCLEOTIDE SEQUENCE [LARGE SCALE GENOMIC DNA]</scope>
    <source>
        <strain evidence="2">IMI 349063</strain>
    </source>
</reference>
<comment type="caution">
    <text evidence="1">The sequence shown here is derived from an EMBL/GenBank/DDBJ whole genome shotgun (WGS) entry which is preliminary data.</text>
</comment>
<gene>
    <name evidence="1" type="ORF">CH63R_14485</name>
</gene>
<proteinExistence type="predicted"/>
<evidence type="ECO:0000313" key="1">
    <source>
        <dbReference type="EMBL" id="OBR02184.1"/>
    </source>
</evidence>
<dbReference type="Proteomes" id="UP000092177">
    <property type="component" value="Chromosome 11"/>
</dbReference>
<keyword evidence="2" id="KW-1185">Reference proteome</keyword>
<dbReference type="OrthoDB" id="3485856at2759"/>
<dbReference type="EMBL" id="LTAN01000011">
    <property type="protein sequence ID" value="OBR02184.1"/>
    <property type="molecule type" value="Genomic_DNA"/>
</dbReference>
<dbReference type="AlphaFoldDB" id="A0A1B7XR30"/>
<accession>A0A1B7XR30</accession>